<evidence type="ECO:0000313" key="2">
    <source>
        <dbReference type="Proteomes" id="UP000762676"/>
    </source>
</evidence>
<gene>
    <name evidence="1" type="ORF">ElyMa_003813300</name>
</gene>
<proteinExistence type="predicted"/>
<accession>A0AAV4FEM8</accession>
<reference evidence="1 2" key="1">
    <citation type="journal article" date="2021" name="Elife">
        <title>Chloroplast acquisition without the gene transfer in kleptoplastic sea slugs, Plakobranchus ocellatus.</title>
        <authorList>
            <person name="Maeda T."/>
            <person name="Takahashi S."/>
            <person name="Yoshida T."/>
            <person name="Shimamura S."/>
            <person name="Takaki Y."/>
            <person name="Nagai Y."/>
            <person name="Toyoda A."/>
            <person name="Suzuki Y."/>
            <person name="Arimoto A."/>
            <person name="Ishii H."/>
            <person name="Satoh N."/>
            <person name="Nishiyama T."/>
            <person name="Hasebe M."/>
            <person name="Maruyama T."/>
            <person name="Minagawa J."/>
            <person name="Obokata J."/>
            <person name="Shigenobu S."/>
        </authorList>
    </citation>
    <scope>NUCLEOTIDE SEQUENCE [LARGE SCALE GENOMIC DNA]</scope>
</reference>
<dbReference type="AlphaFoldDB" id="A0AAV4FEM8"/>
<sequence length="99" mass="11710">MQPDSSFQILNAQMIRRYRRRQFKRKRSLFKKGMQRTKKEILNHRLVSSLKPHPCKLSTNFHKLLNLATNTLANEQWTARELEGHYCNLATISDRLANA</sequence>
<protein>
    <submittedName>
        <fullName evidence="1">Uncharacterized protein</fullName>
    </submittedName>
</protein>
<dbReference type="EMBL" id="BMAT01007789">
    <property type="protein sequence ID" value="GFR71439.1"/>
    <property type="molecule type" value="Genomic_DNA"/>
</dbReference>
<organism evidence="1 2">
    <name type="scientific">Elysia marginata</name>
    <dbReference type="NCBI Taxonomy" id="1093978"/>
    <lineage>
        <taxon>Eukaryota</taxon>
        <taxon>Metazoa</taxon>
        <taxon>Spiralia</taxon>
        <taxon>Lophotrochozoa</taxon>
        <taxon>Mollusca</taxon>
        <taxon>Gastropoda</taxon>
        <taxon>Heterobranchia</taxon>
        <taxon>Euthyneura</taxon>
        <taxon>Panpulmonata</taxon>
        <taxon>Sacoglossa</taxon>
        <taxon>Placobranchoidea</taxon>
        <taxon>Plakobranchidae</taxon>
        <taxon>Elysia</taxon>
    </lineage>
</organism>
<evidence type="ECO:0000313" key="1">
    <source>
        <dbReference type="EMBL" id="GFR71439.1"/>
    </source>
</evidence>
<name>A0AAV4FEM8_9GAST</name>
<dbReference type="Proteomes" id="UP000762676">
    <property type="component" value="Unassembled WGS sequence"/>
</dbReference>
<keyword evidence="2" id="KW-1185">Reference proteome</keyword>
<comment type="caution">
    <text evidence="1">The sequence shown here is derived from an EMBL/GenBank/DDBJ whole genome shotgun (WGS) entry which is preliminary data.</text>
</comment>